<name>A0A8U0P6N9_SALNM</name>
<feature type="compositionally biased region" description="Polar residues" evidence="1">
    <location>
        <begin position="209"/>
        <end position="222"/>
    </location>
</feature>
<feature type="compositionally biased region" description="Polar residues" evidence="1">
    <location>
        <begin position="272"/>
        <end position="295"/>
    </location>
</feature>
<feature type="compositionally biased region" description="Polar residues" evidence="1">
    <location>
        <begin position="64"/>
        <end position="73"/>
    </location>
</feature>
<feature type="compositionally biased region" description="Basic and acidic residues" evidence="1">
    <location>
        <begin position="474"/>
        <end position="495"/>
    </location>
</feature>
<feature type="compositionally biased region" description="Polar residues" evidence="1">
    <location>
        <begin position="547"/>
        <end position="564"/>
    </location>
</feature>
<feature type="compositionally biased region" description="Basic and acidic residues" evidence="1">
    <location>
        <begin position="75"/>
        <end position="84"/>
    </location>
</feature>
<feature type="compositionally biased region" description="Polar residues" evidence="1">
    <location>
        <begin position="238"/>
        <end position="265"/>
    </location>
</feature>
<feature type="compositionally biased region" description="Low complexity" evidence="1">
    <location>
        <begin position="342"/>
        <end position="356"/>
    </location>
</feature>
<feature type="compositionally biased region" description="Polar residues" evidence="1">
    <location>
        <begin position="511"/>
        <end position="523"/>
    </location>
</feature>
<feature type="compositionally biased region" description="Polar residues" evidence="1">
    <location>
        <begin position="19"/>
        <end position="41"/>
    </location>
</feature>
<feature type="compositionally biased region" description="Basic and acidic residues" evidence="1">
    <location>
        <begin position="638"/>
        <end position="662"/>
    </location>
</feature>
<reference evidence="3" key="1">
    <citation type="submission" date="2025-08" db="UniProtKB">
        <authorList>
            <consortium name="RefSeq"/>
        </authorList>
    </citation>
    <scope>IDENTIFICATION</scope>
    <source>
        <tissue evidence="3">White muscle</tissue>
    </source>
</reference>
<dbReference type="RefSeq" id="XP_038819272.1">
    <property type="nucleotide sequence ID" value="XM_038963344.1"/>
</dbReference>
<feature type="compositionally biased region" description="Polar residues" evidence="1">
    <location>
        <begin position="437"/>
        <end position="458"/>
    </location>
</feature>
<feature type="compositionally biased region" description="Basic and acidic residues" evidence="1">
    <location>
        <begin position="566"/>
        <end position="578"/>
    </location>
</feature>
<feature type="compositionally biased region" description="Pro residues" evidence="1">
    <location>
        <begin position="357"/>
        <end position="384"/>
    </location>
</feature>
<feature type="compositionally biased region" description="Polar residues" evidence="1">
    <location>
        <begin position="411"/>
        <end position="420"/>
    </location>
</feature>
<evidence type="ECO:0000256" key="1">
    <source>
        <dbReference type="SAM" id="MobiDB-lite"/>
    </source>
</evidence>
<dbReference type="GeneID" id="120019933"/>
<dbReference type="AlphaFoldDB" id="A0A8U0P6N9"/>
<accession>A0A8U0P6N9</accession>
<gene>
    <name evidence="3" type="primary">LOC120019933</name>
</gene>
<dbReference type="Proteomes" id="UP000808372">
    <property type="component" value="Chromosome 25"/>
</dbReference>
<dbReference type="KEGG" id="snh:120019933"/>
<feature type="region of interest" description="Disordered" evidence="1">
    <location>
        <begin position="166"/>
        <end position="712"/>
    </location>
</feature>
<protein>
    <submittedName>
        <fullName evidence="3">Cell surface glycoprotein 1-like</fullName>
    </submittedName>
</protein>
<evidence type="ECO:0000313" key="3">
    <source>
        <dbReference type="RefSeq" id="XP_038819272.1"/>
    </source>
</evidence>
<feature type="compositionally biased region" description="Basic and acidic residues" evidence="1">
    <location>
        <begin position="95"/>
        <end position="104"/>
    </location>
</feature>
<feature type="compositionally biased region" description="Low complexity" evidence="1">
    <location>
        <begin position="385"/>
        <end position="399"/>
    </location>
</feature>
<proteinExistence type="predicted"/>
<sequence length="763" mass="77680">MPQLARQVLKPPLARQASIIETTGNASASPSGFQSSAGSTGSRASLEATGLVLGTVPLAGAAHGTTSEHQTSVVREADPQKEDAPVTSSGNKTDAPMKHSREEPGGSVKKKPSCQHCHTFWPSCQHCHTCCPSCQHCHTCCPSCQHCHTCCPPPVNTATPAAPPPVNTATPAAPPPVNTATPAAPPPVNTATPAGPPVNTATPAGPPVNTATPTGPPVNTATPAGPPVNTATPAGPSPVNTATPAGPSPVNTATPAGPSPVNTATPAGPPVNTATPSGPPVNTATPSGPPVNTATPAGPPVNTATPAGPPVNTATPAGPPVNTATPAGPPVNTATPAGPPVNTATPAGPPVNTATPAGPPPVNTATPAAPPPVNTATPAAPPPVNTATPAGPPVNNATPAGPPTMPTASPNPSSHQTLPEDQTKGPSKVNGGAPMNEPNQLSPTSVTQASSTPETADQNIGGPASDPTQPASKLLDEEVLKGTSHGSREPSKSLDGEGNTEVRVLNERKSSSNQTDENITNEANSKKCVDQSQVSLGDQRGSDPTDEPNTSQTQPASPTLSVTQEVPEKTSKRKDQNKTEPASVPSQSVGQFPYKDALVGTSQETGDLSRRQGVGASNHRDQSRKNEANSQNFVFGSHKVEAGDKPQESRQETSKPNKEPEKLSNTGGGDASKSSTVDSPPAGKDLPPNQRNEDSFQYQPLPPQLPPRTQQVTGSDDLTIYFHAVISKDFKLNSNDRIFLRSESLFGTWDKNGPEIFITRYGL</sequence>
<feature type="region of interest" description="Disordered" evidence="1">
    <location>
        <begin position="62"/>
        <end position="109"/>
    </location>
</feature>
<keyword evidence="2" id="KW-1185">Reference proteome</keyword>
<organism evidence="2 3">
    <name type="scientific">Salvelinus namaycush</name>
    <name type="common">Lake trout</name>
    <name type="synonym">Salmo namaycush</name>
    <dbReference type="NCBI Taxonomy" id="8040"/>
    <lineage>
        <taxon>Eukaryota</taxon>
        <taxon>Metazoa</taxon>
        <taxon>Chordata</taxon>
        <taxon>Craniata</taxon>
        <taxon>Vertebrata</taxon>
        <taxon>Euteleostomi</taxon>
        <taxon>Actinopterygii</taxon>
        <taxon>Neopterygii</taxon>
        <taxon>Teleostei</taxon>
        <taxon>Protacanthopterygii</taxon>
        <taxon>Salmoniformes</taxon>
        <taxon>Salmonidae</taxon>
        <taxon>Salmoninae</taxon>
        <taxon>Salvelinus</taxon>
    </lineage>
</organism>
<evidence type="ECO:0000313" key="2">
    <source>
        <dbReference type="Proteomes" id="UP000808372"/>
    </source>
</evidence>
<feature type="compositionally biased region" description="Basic and acidic residues" evidence="1">
    <location>
        <begin position="618"/>
        <end position="627"/>
    </location>
</feature>
<feature type="compositionally biased region" description="Pro residues" evidence="1">
    <location>
        <begin position="166"/>
        <end position="188"/>
    </location>
</feature>
<feature type="region of interest" description="Disordered" evidence="1">
    <location>
        <begin position="1"/>
        <end position="41"/>
    </location>
</feature>